<gene>
    <name evidence="2" type="ORF">CD934_21885</name>
</gene>
<keyword evidence="1" id="KW-0472">Membrane</keyword>
<feature type="transmembrane region" description="Helical" evidence="1">
    <location>
        <begin position="29"/>
        <end position="46"/>
    </location>
</feature>
<accession>A0A514JUN5</accession>
<reference evidence="2 3" key="1">
    <citation type="submission" date="2017-07" db="EMBL/GenBank/DDBJ databases">
        <title>The Complete Genome of Streptomyces asterosporus-ZSY.</title>
        <authorList>
            <person name="Zhang S."/>
        </authorList>
    </citation>
    <scope>NUCLEOTIDE SEQUENCE [LARGE SCALE GENOMIC DNA]</scope>
    <source>
        <strain evidence="2 3">DSM 41452</strain>
    </source>
</reference>
<name>A0A514JUN5_9ACTN</name>
<dbReference type="RefSeq" id="WP_142232929.1">
    <property type="nucleotide sequence ID" value="NZ_CP022310.1"/>
</dbReference>
<sequence length="140" mass="15325">MTTAPPDEMRVRHLEILQSTINRLGTNSFLVKGWAMTISGGLITVATGGAGWSVALIALLMTTGFWLLDSYYLEQERLFRSLYNRSLASPSQIPVFSMDVGRYAQSVPWRTVALSRTMTLFYGTFALVEAAAAVALLAEG</sequence>
<evidence type="ECO:0000256" key="1">
    <source>
        <dbReference type="SAM" id="Phobius"/>
    </source>
</evidence>
<keyword evidence="1" id="KW-1133">Transmembrane helix</keyword>
<feature type="transmembrane region" description="Helical" evidence="1">
    <location>
        <begin position="119"/>
        <end position="138"/>
    </location>
</feature>
<dbReference type="KEGG" id="sast:CD934_21885"/>
<organism evidence="2 3">
    <name type="scientific">Streptomyces calvus</name>
    <dbReference type="NCBI Taxonomy" id="67282"/>
    <lineage>
        <taxon>Bacteria</taxon>
        <taxon>Bacillati</taxon>
        <taxon>Actinomycetota</taxon>
        <taxon>Actinomycetes</taxon>
        <taxon>Kitasatosporales</taxon>
        <taxon>Streptomycetaceae</taxon>
        <taxon>Streptomyces</taxon>
    </lineage>
</organism>
<keyword evidence="1" id="KW-0812">Transmembrane</keyword>
<dbReference type="Proteomes" id="UP000316215">
    <property type="component" value="Chromosome"/>
</dbReference>
<evidence type="ECO:0000313" key="3">
    <source>
        <dbReference type="Proteomes" id="UP000316215"/>
    </source>
</evidence>
<keyword evidence="3" id="KW-1185">Reference proteome</keyword>
<dbReference type="AlphaFoldDB" id="A0A514JUN5"/>
<dbReference type="EMBL" id="CP022310">
    <property type="protein sequence ID" value="QDI71041.1"/>
    <property type="molecule type" value="Genomic_DNA"/>
</dbReference>
<protein>
    <submittedName>
        <fullName evidence="2">Uncharacterized protein</fullName>
    </submittedName>
</protein>
<proteinExistence type="predicted"/>
<evidence type="ECO:0000313" key="2">
    <source>
        <dbReference type="EMBL" id="QDI71041.1"/>
    </source>
</evidence>